<organism evidence="1">
    <name type="scientific">bioreactor metagenome</name>
    <dbReference type="NCBI Taxonomy" id="1076179"/>
    <lineage>
        <taxon>unclassified sequences</taxon>
        <taxon>metagenomes</taxon>
        <taxon>ecological metagenomes</taxon>
    </lineage>
</organism>
<sequence>MQTFLPYPDFFRSAEVLDVRRLGKQRVEALQLLNALSPEYALRGWRNHPARTMWSGHSSALAFYGVVVCRRWTGLGYRDTCRDKILGALNIMGGDGDEDRLEQLYREALAGKGRNFLPPWFGDETFHRSHRSNLLRKDPEWYGRFGWDDGPDLPYVWPLPAAEEMKRS</sequence>
<evidence type="ECO:0000313" key="1">
    <source>
        <dbReference type="EMBL" id="MPM05862.1"/>
    </source>
</evidence>
<protein>
    <recommendedName>
        <fullName evidence="2">Cytoplasmic protein</fullName>
    </recommendedName>
</protein>
<dbReference type="NCBIfam" id="NF038085">
    <property type="entry name" value="MSMEG_6728_fam"/>
    <property type="match status" value="1"/>
</dbReference>
<name>A0A644WQ48_9ZZZZ</name>
<accession>A0A644WQ48</accession>
<dbReference type="EMBL" id="VSSQ01001172">
    <property type="protein sequence ID" value="MPM05862.1"/>
    <property type="molecule type" value="Genomic_DNA"/>
</dbReference>
<dbReference type="InterPro" id="IPR004260">
    <property type="entry name" value="Pyr-dimer_DNA_glycosylase"/>
</dbReference>
<reference evidence="1" key="1">
    <citation type="submission" date="2019-08" db="EMBL/GenBank/DDBJ databases">
        <authorList>
            <person name="Kucharzyk K."/>
            <person name="Murdoch R.W."/>
            <person name="Higgins S."/>
            <person name="Loffler F."/>
        </authorList>
    </citation>
    <scope>NUCLEOTIDE SEQUENCE</scope>
</reference>
<dbReference type="AlphaFoldDB" id="A0A644WQ48"/>
<gene>
    <name evidence="1" type="ORF">SDC9_52157</name>
</gene>
<dbReference type="Pfam" id="PF03013">
    <property type="entry name" value="Pyr_excise"/>
    <property type="match status" value="1"/>
</dbReference>
<comment type="caution">
    <text evidence="1">The sequence shown here is derived from an EMBL/GenBank/DDBJ whole genome shotgun (WGS) entry which is preliminary data.</text>
</comment>
<evidence type="ECO:0008006" key="2">
    <source>
        <dbReference type="Google" id="ProtNLM"/>
    </source>
</evidence>
<proteinExistence type="predicted"/>